<keyword evidence="2" id="KW-1185">Reference proteome</keyword>
<reference evidence="1 2" key="1">
    <citation type="submission" date="2016-10" db="EMBL/GenBank/DDBJ databases">
        <authorList>
            <person name="de Groot N.N."/>
        </authorList>
    </citation>
    <scope>NUCLEOTIDE SEQUENCE [LARGE SCALE GENOMIC DNA]</scope>
    <source>
        <strain evidence="1 2">DSM 11443</strain>
    </source>
</reference>
<dbReference type="EMBL" id="FOMW01000004">
    <property type="protein sequence ID" value="SFD98803.1"/>
    <property type="molecule type" value="Genomic_DNA"/>
</dbReference>
<dbReference type="RefSeq" id="WP_093923078.1">
    <property type="nucleotide sequence ID" value="NZ_FOMW01000004.1"/>
</dbReference>
<sequence length="205" mass="23103">MLIFLSHQLAYLATPKTGTTATEHALRPHAEIVFARNRKHLTAQRFQLRVAPFLEQTFSVKCAAVAVMRDPVDQIRSWYRYRQSPKLDDTPMSSKGMSFEEFALAVISEAPPPAAQIGSQHVFLTAGKQNILVDHLFAYEEAARMQDFFRDKISKDLAFKEINVSQRVPASISEGVLAKLRAARADEFALYEHLTQAGGYLHTPR</sequence>
<protein>
    <recommendedName>
        <fullName evidence="3">Sulfotransferase family protein</fullName>
    </recommendedName>
</protein>
<evidence type="ECO:0000313" key="1">
    <source>
        <dbReference type="EMBL" id="SFD98803.1"/>
    </source>
</evidence>
<dbReference type="InterPro" id="IPR027417">
    <property type="entry name" value="P-loop_NTPase"/>
</dbReference>
<gene>
    <name evidence="1" type="ORF">SAMN04488523_104148</name>
</gene>
<dbReference type="Gene3D" id="3.40.50.300">
    <property type="entry name" value="P-loop containing nucleotide triphosphate hydrolases"/>
    <property type="match status" value="1"/>
</dbReference>
<dbReference type="STRING" id="74348.SAMN04488523_104148"/>
<dbReference type="OrthoDB" id="7687351at2"/>
<dbReference type="SUPFAM" id="SSF52540">
    <property type="entry name" value="P-loop containing nucleoside triphosphate hydrolases"/>
    <property type="match status" value="1"/>
</dbReference>
<name>A0A1I1WZC0_9RHOB</name>
<proteinExistence type="predicted"/>
<organism evidence="1 2">
    <name type="scientific">Sulfitobacter brevis</name>
    <dbReference type="NCBI Taxonomy" id="74348"/>
    <lineage>
        <taxon>Bacteria</taxon>
        <taxon>Pseudomonadati</taxon>
        <taxon>Pseudomonadota</taxon>
        <taxon>Alphaproteobacteria</taxon>
        <taxon>Rhodobacterales</taxon>
        <taxon>Roseobacteraceae</taxon>
        <taxon>Sulfitobacter</taxon>
    </lineage>
</organism>
<evidence type="ECO:0000313" key="2">
    <source>
        <dbReference type="Proteomes" id="UP000198977"/>
    </source>
</evidence>
<dbReference type="Proteomes" id="UP000198977">
    <property type="component" value="Unassembled WGS sequence"/>
</dbReference>
<dbReference type="AlphaFoldDB" id="A0A1I1WZC0"/>
<accession>A0A1I1WZC0</accession>
<evidence type="ECO:0008006" key="3">
    <source>
        <dbReference type="Google" id="ProtNLM"/>
    </source>
</evidence>